<sequence>MDNTLIKDETEKVAFFLENVVEKMTTYMNSITIRSLEDEAECERPYLLELLRAARSLLVFCEEALDVCRQMIRNSIITPSYARQLFEKIYYQCIERFFHPKNDTWYENSRCSYTDSEMIIFRKTAPPSFIRFINSLEKDFITIREEIDFGVQSHL</sequence>
<comment type="caution">
    <text evidence="1">The sequence shown here is derived from an EMBL/GenBank/DDBJ whole genome shotgun (WGS) entry which is preliminary data.</text>
</comment>
<name>A0ABW5BX49_9BACI</name>
<dbReference type="RefSeq" id="WP_379051556.1">
    <property type="nucleotide sequence ID" value="NZ_JBHUIK010000002.1"/>
</dbReference>
<gene>
    <name evidence="1" type="ORF">ACFSKK_10885</name>
</gene>
<keyword evidence="2" id="KW-1185">Reference proteome</keyword>
<dbReference type="Proteomes" id="UP001597318">
    <property type="component" value="Unassembled WGS sequence"/>
</dbReference>
<organism evidence="1 2">
    <name type="scientific">Metabacillus endolithicus</name>
    <dbReference type="NCBI Taxonomy" id="1535204"/>
    <lineage>
        <taxon>Bacteria</taxon>
        <taxon>Bacillati</taxon>
        <taxon>Bacillota</taxon>
        <taxon>Bacilli</taxon>
        <taxon>Bacillales</taxon>
        <taxon>Bacillaceae</taxon>
        <taxon>Metabacillus</taxon>
    </lineage>
</organism>
<dbReference type="InterPro" id="IPR025013">
    <property type="entry name" value="DUF3907"/>
</dbReference>
<dbReference type="Pfam" id="PF13047">
    <property type="entry name" value="DUF3907"/>
    <property type="match status" value="1"/>
</dbReference>
<evidence type="ECO:0000313" key="2">
    <source>
        <dbReference type="Proteomes" id="UP001597318"/>
    </source>
</evidence>
<proteinExistence type="predicted"/>
<accession>A0ABW5BX49</accession>
<protein>
    <submittedName>
        <fullName evidence="1">DUF3907 family protein</fullName>
    </submittedName>
</protein>
<dbReference type="EMBL" id="JBHUIK010000002">
    <property type="protein sequence ID" value="MFD2214186.1"/>
    <property type="molecule type" value="Genomic_DNA"/>
</dbReference>
<evidence type="ECO:0000313" key="1">
    <source>
        <dbReference type="EMBL" id="MFD2214186.1"/>
    </source>
</evidence>
<reference evidence="2" key="1">
    <citation type="journal article" date="2019" name="Int. J. Syst. Evol. Microbiol.">
        <title>The Global Catalogue of Microorganisms (GCM) 10K type strain sequencing project: providing services to taxonomists for standard genome sequencing and annotation.</title>
        <authorList>
            <consortium name="The Broad Institute Genomics Platform"/>
            <consortium name="The Broad Institute Genome Sequencing Center for Infectious Disease"/>
            <person name="Wu L."/>
            <person name="Ma J."/>
        </authorList>
    </citation>
    <scope>NUCLEOTIDE SEQUENCE [LARGE SCALE GENOMIC DNA]</scope>
    <source>
        <strain evidence="2">CGMCC 1.15474</strain>
    </source>
</reference>